<comment type="subcellular location">
    <subcellularLocation>
        <location evidence="2">Membrane</location>
    </subcellularLocation>
</comment>
<protein>
    <recommendedName>
        <fullName evidence="3">histidine kinase</fullName>
        <ecNumber evidence="3">2.7.13.3</ecNumber>
    </recommendedName>
</protein>
<organism evidence="12 13">
    <name type="scientific">Lysobacter soyae</name>
    <dbReference type="NCBI Taxonomy" id="2764185"/>
    <lineage>
        <taxon>Bacteria</taxon>
        <taxon>Pseudomonadati</taxon>
        <taxon>Pseudomonadota</taxon>
        <taxon>Gammaproteobacteria</taxon>
        <taxon>Lysobacterales</taxon>
        <taxon>Lysobacteraceae</taxon>
        <taxon>Lysobacter</taxon>
    </lineage>
</organism>
<dbReference type="CDD" id="cd00082">
    <property type="entry name" value="HisKA"/>
    <property type="match status" value="1"/>
</dbReference>
<accession>A0ABX8WRN1</accession>
<keyword evidence="8 10" id="KW-1133">Transmembrane helix</keyword>
<dbReference type="InterPro" id="IPR005467">
    <property type="entry name" value="His_kinase_dom"/>
</dbReference>
<feature type="transmembrane region" description="Helical" evidence="10">
    <location>
        <begin position="127"/>
        <end position="149"/>
    </location>
</feature>
<dbReference type="Gene3D" id="1.10.287.130">
    <property type="match status" value="1"/>
</dbReference>
<dbReference type="SMART" id="SM00388">
    <property type="entry name" value="HisKA"/>
    <property type="match status" value="1"/>
</dbReference>
<dbReference type="InterPro" id="IPR050428">
    <property type="entry name" value="TCS_sensor_his_kinase"/>
</dbReference>
<dbReference type="Gene3D" id="3.30.565.10">
    <property type="entry name" value="Histidine kinase-like ATPase, C-terminal domain"/>
    <property type="match status" value="1"/>
</dbReference>
<evidence type="ECO:0000256" key="7">
    <source>
        <dbReference type="ARBA" id="ARBA00022777"/>
    </source>
</evidence>
<evidence type="ECO:0000256" key="9">
    <source>
        <dbReference type="ARBA" id="ARBA00023136"/>
    </source>
</evidence>
<evidence type="ECO:0000256" key="1">
    <source>
        <dbReference type="ARBA" id="ARBA00000085"/>
    </source>
</evidence>
<evidence type="ECO:0000256" key="5">
    <source>
        <dbReference type="ARBA" id="ARBA00022679"/>
    </source>
</evidence>
<dbReference type="InterPro" id="IPR003594">
    <property type="entry name" value="HATPase_dom"/>
</dbReference>
<dbReference type="InterPro" id="IPR004358">
    <property type="entry name" value="Sig_transdc_His_kin-like_C"/>
</dbReference>
<evidence type="ECO:0000313" key="12">
    <source>
        <dbReference type="EMBL" id="QYR53487.1"/>
    </source>
</evidence>
<dbReference type="InterPro" id="IPR036097">
    <property type="entry name" value="HisK_dim/P_sf"/>
</dbReference>
<dbReference type="Pfam" id="PF00512">
    <property type="entry name" value="HisKA"/>
    <property type="match status" value="1"/>
</dbReference>
<evidence type="ECO:0000256" key="6">
    <source>
        <dbReference type="ARBA" id="ARBA00022692"/>
    </source>
</evidence>
<dbReference type="Proteomes" id="UP000824755">
    <property type="component" value="Chromosome"/>
</dbReference>
<keyword evidence="4" id="KW-0597">Phosphoprotein</keyword>
<reference evidence="12 13" key="1">
    <citation type="submission" date="2021-08" db="EMBL/GenBank/DDBJ databases">
        <title>Lysobacter sp. strain CJ11 Genome sequencing and assembly.</title>
        <authorList>
            <person name="Kim I."/>
        </authorList>
    </citation>
    <scope>NUCLEOTIDE SEQUENCE [LARGE SCALE GENOMIC DNA]</scope>
    <source>
        <strain evidence="12 13">CJ11</strain>
    </source>
</reference>
<dbReference type="PANTHER" id="PTHR45436:SF16">
    <property type="entry name" value="HISTIDINE KINASE"/>
    <property type="match status" value="1"/>
</dbReference>
<gene>
    <name evidence="12" type="ORF">H8L67_02990</name>
</gene>
<dbReference type="InterPro" id="IPR003661">
    <property type="entry name" value="HisK_dim/P_dom"/>
</dbReference>
<proteinExistence type="predicted"/>
<dbReference type="GO" id="GO:0016301">
    <property type="term" value="F:kinase activity"/>
    <property type="evidence" value="ECO:0007669"/>
    <property type="project" value="UniProtKB-KW"/>
</dbReference>
<dbReference type="RefSeq" id="WP_220380303.1">
    <property type="nucleotide sequence ID" value="NZ_CP080544.1"/>
</dbReference>
<dbReference type="SMART" id="SM00387">
    <property type="entry name" value="HATPase_c"/>
    <property type="match status" value="1"/>
</dbReference>
<keyword evidence="6 10" id="KW-0812">Transmembrane</keyword>
<evidence type="ECO:0000256" key="8">
    <source>
        <dbReference type="ARBA" id="ARBA00022989"/>
    </source>
</evidence>
<dbReference type="PRINTS" id="PR00344">
    <property type="entry name" value="BCTRLSENSOR"/>
</dbReference>
<keyword evidence="7 12" id="KW-0418">Kinase</keyword>
<dbReference type="InterPro" id="IPR036890">
    <property type="entry name" value="HATPase_C_sf"/>
</dbReference>
<evidence type="ECO:0000256" key="4">
    <source>
        <dbReference type="ARBA" id="ARBA00022553"/>
    </source>
</evidence>
<evidence type="ECO:0000256" key="3">
    <source>
        <dbReference type="ARBA" id="ARBA00012438"/>
    </source>
</evidence>
<dbReference type="SUPFAM" id="SSF55874">
    <property type="entry name" value="ATPase domain of HSP90 chaperone/DNA topoisomerase II/histidine kinase"/>
    <property type="match status" value="1"/>
</dbReference>
<evidence type="ECO:0000256" key="10">
    <source>
        <dbReference type="SAM" id="Phobius"/>
    </source>
</evidence>
<dbReference type="EC" id="2.7.13.3" evidence="3"/>
<dbReference type="PROSITE" id="PS50109">
    <property type="entry name" value="HIS_KIN"/>
    <property type="match status" value="1"/>
</dbReference>
<keyword evidence="13" id="KW-1185">Reference proteome</keyword>
<dbReference type="PANTHER" id="PTHR45436">
    <property type="entry name" value="SENSOR HISTIDINE KINASE YKOH"/>
    <property type="match status" value="1"/>
</dbReference>
<keyword evidence="9 10" id="KW-0472">Membrane</keyword>
<dbReference type="SUPFAM" id="SSF47384">
    <property type="entry name" value="Homodimeric domain of signal transducing histidine kinase"/>
    <property type="match status" value="1"/>
</dbReference>
<evidence type="ECO:0000256" key="2">
    <source>
        <dbReference type="ARBA" id="ARBA00004370"/>
    </source>
</evidence>
<dbReference type="Pfam" id="PF02518">
    <property type="entry name" value="HATPase_c"/>
    <property type="match status" value="1"/>
</dbReference>
<dbReference type="EMBL" id="CP080544">
    <property type="protein sequence ID" value="QYR53487.1"/>
    <property type="molecule type" value="Genomic_DNA"/>
</dbReference>
<evidence type="ECO:0000313" key="13">
    <source>
        <dbReference type="Proteomes" id="UP000824755"/>
    </source>
</evidence>
<feature type="domain" description="Histidine kinase" evidence="11">
    <location>
        <begin position="221"/>
        <end position="427"/>
    </location>
</feature>
<sequence>MSHQLRRHFILQALGVAVLLVAGTFLGSKAISEYLLRDRIRTEVNQLWALIERNPKAPLPKALNYEAYFVPAGAQPDQVPAELRVMSDGFHRLSTAGWLEADKVVYVGDRAEGKIYVVTARSTIDRVVIGITLLSGLVSLIAVWSMIAFTNRRLRRLMTPLAEFSHAVDSWDPERGDVAQLKYAGRGVSKIREVEQLRTAVVEMAGRMNNFVERERNFTRDASHELRTPLTVVRMAHDMLTLETGLSPRGTRALNRIDQVTKEIEGLVESLLVLARHPNVDIEVDEFYALPIVEEAIARIQSHSDNPALDIHLDAHANPLIEAPPRMLAVVLNELLENALSFTEQGSITVVLRENSLDVIDTGIGMSADTLARVFDPFFREDISRQNAKGLGLNVVRRLVERIGWTLRLRSRLSEGTVATLNFRRRQEDT</sequence>
<evidence type="ECO:0000259" key="11">
    <source>
        <dbReference type="PROSITE" id="PS50109"/>
    </source>
</evidence>
<name>A0ABX8WRN1_9GAMM</name>
<comment type="catalytic activity">
    <reaction evidence="1">
        <text>ATP + protein L-histidine = ADP + protein N-phospho-L-histidine.</text>
        <dbReference type="EC" id="2.7.13.3"/>
    </reaction>
</comment>
<keyword evidence="5" id="KW-0808">Transferase</keyword>